<proteinExistence type="predicted"/>
<dbReference type="AlphaFoldDB" id="A0A379C890"/>
<dbReference type="Pfam" id="PF18475">
    <property type="entry name" value="PIN7"/>
    <property type="match status" value="1"/>
</dbReference>
<evidence type="ECO:0000313" key="2">
    <source>
        <dbReference type="EMBL" id="SUB58379.1"/>
    </source>
</evidence>
<reference evidence="2 3" key="1">
    <citation type="submission" date="2018-06" db="EMBL/GenBank/DDBJ databases">
        <authorList>
            <consortium name="Pathogen Informatics"/>
            <person name="Doyle S."/>
        </authorList>
    </citation>
    <scope>NUCLEOTIDE SEQUENCE [LARGE SCALE GENOMIC DNA]</scope>
    <source>
        <strain evidence="2 3">NCTC12872</strain>
    </source>
</reference>
<dbReference type="InterPro" id="IPR041494">
    <property type="entry name" value="PIN7"/>
</dbReference>
<sequence length="194" mass="22523">MIWSFIDYENIGTLESVDLSIYQKIFIFCGPRNPNIKLGDQVINEFIDLKIIKLNTSGPNNLDFHLAYYLGQLSQNTPLDIEFHIITKDNGFNGLIEHIKHFGRKCQRITFQSKTNTENLPTIQLSDNAEKVRQKLTEIRERNRPTKKTALINWITNQCRAIATNINAKKIIDELEKSNKIKIENDKITYQLKS</sequence>
<accession>A0A379C890</accession>
<name>A0A379C890_9PAST</name>
<evidence type="ECO:0000313" key="3">
    <source>
        <dbReference type="Proteomes" id="UP000255417"/>
    </source>
</evidence>
<evidence type="ECO:0000259" key="1">
    <source>
        <dbReference type="Pfam" id="PF18475"/>
    </source>
</evidence>
<organism evidence="2 3">
    <name type="scientific">Phocoenobacter uteri</name>
    <dbReference type="NCBI Taxonomy" id="146806"/>
    <lineage>
        <taxon>Bacteria</taxon>
        <taxon>Pseudomonadati</taxon>
        <taxon>Pseudomonadota</taxon>
        <taxon>Gammaproteobacteria</taxon>
        <taxon>Pasteurellales</taxon>
        <taxon>Pasteurellaceae</taxon>
        <taxon>Phocoenobacter</taxon>
    </lineage>
</organism>
<dbReference type="Proteomes" id="UP000255417">
    <property type="component" value="Unassembled WGS sequence"/>
</dbReference>
<gene>
    <name evidence="2" type="ORF">NCTC12872_00341</name>
</gene>
<feature type="domain" description="PIN-like" evidence="1">
    <location>
        <begin position="5"/>
        <end position="103"/>
    </location>
</feature>
<dbReference type="EMBL" id="UGTA01000001">
    <property type="protein sequence ID" value="SUB58379.1"/>
    <property type="molecule type" value="Genomic_DNA"/>
</dbReference>
<protein>
    <recommendedName>
        <fullName evidence="1">PIN-like domain-containing protein</fullName>
    </recommendedName>
</protein>
<dbReference type="RefSeq" id="WP_115314901.1">
    <property type="nucleotide sequence ID" value="NZ_LWIF01000001.1"/>
</dbReference>
<dbReference type="OrthoDB" id="9791898at2"/>
<keyword evidence="3" id="KW-1185">Reference proteome</keyword>